<keyword evidence="13 18" id="KW-0472">Membrane</keyword>
<evidence type="ECO:0000256" key="11">
    <source>
        <dbReference type="ARBA" id="ARBA00023002"/>
    </source>
</evidence>
<dbReference type="Pfam" id="PF13098">
    <property type="entry name" value="Thioredoxin_2"/>
    <property type="match status" value="1"/>
</dbReference>
<keyword evidence="7 18" id="KW-0732">Signal</keyword>
<evidence type="ECO:0000256" key="15">
    <source>
        <dbReference type="ARBA" id="ARBA00023284"/>
    </source>
</evidence>
<dbReference type="EC" id="1.8.1.8" evidence="18"/>
<evidence type="ECO:0000256" key="10">
    <source>
        <dbReference type="ARBA" id="ARBA00022989"/>
    </source>
</evidence>
<name>A0A974NDP6_9GAMM</name>
<evidence type="ECO:0000256" key="9">
    <source>
        <dbReference type="ARBA" id="ARBA00022982"/>
    </source>
</evidence>
<reference evidence="20 21" key="1">
    <citation type="submission" date="2021-01" db="EMBL/GenBank/DDBJ databases">
        <title>Entomomonas sp. F2A isolated from a house cricket (Acheta domesticus).</title>
        <authorList>
            <person name="Spergser J."/>
            <person name="Busse H.-J."/>
        </authorList>
    </citation>
    <scope>NUCLEOTIDE SEQUENCE [LARGE SCALE GENOMIC DNA]</scope>
    <source>
        <strain evidence="20 21">F2A</strain>
    </source>
</reference>
<sequence length="602" mass="65408" precursor="true">MKRLVILLLSLIVIVPALANNDILQARPDSVFGGSGVATDSQDSFLAVEQAFRIEKKQIDAQSIHLQFIIADGYYLYKERFSFASDNPKVTIASFTLPKGQIIEDEFFGQVEVYHAVLDLVIPVTNPDKFAFNFEIKYQGCAEKGLCYPMETATIPVAGVIPVASQPIENSSSLSFSDSWAALSWLTLLSYFGFGLLLSLTPCVFPMLPILAGVVLRGQVGTLRAQLLALTYILSMAITYAIFGVLLGLFGAELNIAARLQSPWVLIPFAIFFVLFALAMFGLFELRLPAFITNPLNKAADKTHGGSLLGAAILGVCSSLVVSPCVSAPFAGILLHISTTGDAVGGGIGLFALGLGMGLPLFIIAAGGKALLPKTGMWMVVVRNAIGVMLLAVAIYLLSRIIAGYITLALWGLLAAGVAIFIGTFDFSSPKTTIQKLAQVVGLFLIVYAICAWVGAWQGNDDPLQSLKRIATSEQSISKNTRLNWQVVYNQEELDKQLAIAKAADKIVMVDWSADWCIACLKMEKEVFEDDAVATKLADYQLIKIDMSKMTDQHRQLQNNYKVFGPPTILFFDRVGNELINARIVGEMGQAEFLAHLDRINP</sequence>
<evidence type="ECO:0000313" key="21">
    <source>
        <dbReference type="Proteomes" id="UP000595278"/>
    </source>
</evidence>
<evidence type="ECO:0000256" key="13">
    <source>
        <dbReference type="ARBA" id="ARBA00023136"/>
    </source>
</evidence>
<dbReference type="EMBL" id="CP067393">
    <property type="protein sequence ID" value="QQP84885.1"/>
    <property type="molecule type" value="Genomic_DNA"/>
</dbReference>
<dbReference type="GO" id="GO:0017004">
    <property type="term" value="P:cytochrome complex assembly"/>
    <property type="evidence" value="ECO:0007669"/>
    <property type="project" value="UniProtKB-UniRule"/>
</dbReference>
<accession>A0A974NDP6</accession>
<dbReference type="InterPro" id="IPR022910">
    <property type="entry name" value="Thiol_diS_interchange_DbsD"/>
</dbReference>
<evidence type="ECO:0000256" key="17">
    <source>
        <dbReference type="ARBA" id="ARBA00047804"/>
    </source>
</evidence>
<gene>
    <name evidence="18 20" type="primary">dsbD</name>
    <name evidence="20" type="ORF">JHT90_10800</name>
</gene>
<keyword evidence="5 18" id="KW-0997">Cell inner membrane</keyword>
<evidence type="ECO:0000256" key="18">
    <source>
        <dbReference type="HAMAP-Rule" id="MF_00399"/>
    </source>
</evidence>
<feature type="disulfide bond" description="Redox-active" evidence="18">
    <location>
        <begin position="203"/>
        <end position="325"/>
    </location>
</feature>
<feature type="transmembrane region" description="Helical" evidence="18">
    <location>
        <begin position="343"/>
        <end position="365"/>
    </location>
</feature>
<dbReference type="Proteomes" id="UP000595278">
    <property type="component" value="Chromosome"/>
</dbReference>
<dbReference type="PROSITE" id="PS51352">
    <property type="entry name" value="THIOREDOXIN_2"/>
    <property type="match status" value="1"/>
</dbReference>
<feature type="signal peptide" evidence="18">
    <location>
        <begin position="1"/>
        <end position="19"/>
    </location>
</feature>
<keyword evidence="10 18" id="KW-1133">Transmembrane helix</keyword>
<dbReference type="HAMAP" id="MF_00399">
    <property type="entry name" value="DbsD"/>
    <property type="match status" value="1"/>
</dbReference>
<dbReference type="InterPro" id="IPR012336">
    <property type="entry name" value="Thioredoxin-like_fold"/>
</dbReference>
<dbReference type="CDD" id="cd02953">
    <property type="entry name" value="DsbDgamma"/>
    <property type="match status" value="1"/>
</dbReference>
<evidence type="ECO:0000259" key="19">
    <source>
        <dbReference type="PROSITE" id="PS51352"/>
    </source>
</evidence>
<dbReference type="KEGG" id="eaz:JHT90_10800"/>
<evidence type="ECO:0000256" key="8">
    <source>
        <dbReference type="ARBA" id="ARBA00022748"/>
    </source>
</evidence>
<evidence type="ECO:0000256" key="7">
    <source>
        <dbReference type="ARBA" id="ARBA00022729"/>
    </source>
</evidence>
<dbReference type="Gene3D" id="2.60.40.1250">
    <property type="entry name" value="Thiol:disulfide interchange protein DsbD, N-terminal domain"/>
    <property type="match status" value="1"/>
</dbReference>
<feature type="transmembrane region" description="Helical" evidence="18">
    <location>
        <begin position="307"/>
        <end position="337"/>
    </location>
</feature>
<evidence type="ECO:0000256" key="2">
    <source>
        <dbReference type="ARBA" id="ARBA00007241"/>
    </source>
</evidence>
<dbReference type="SUPFAM" id="SSF52833">
    <property type="entry name" value="Thioredoxin-like"/>
    <property type="match status" value="1"/>
</dbReference>
<evidence type="ECO:0000256" key="16">
    <source>
        <dbReference type="ARBA" id="ARBA00047388"/>
    </source>
</evidence>
<dbReference type="NCBIfam" id="NF001419">
    <property type="entry name" value="PRK00293.1"/>
    <property type="match status" value="1"/>
</dbReference>
<comment type="subcellular location">
    <subcellularLocation>
        <location evidence="1 18">Cell inner membrane</location>
        <topology evidence="1 18">Multi-pass membrane protein</topology>
    </subcellularLocation>
</comment>
<protein>
    <recommendedName>
        <fullName evidence="18">Thiol:disulfide interchange protein DsbD</fullName>
        <ecNumber evidence="18">1.8.1.8</ecNumber>
    </recommendedName>
    <alternativeName>
        <fullName evidence="18">Protein-disulfide reductase</fullName>
        <shortName evidence="18">Disulfide reductase</shortName>
    </alternativeName>
</protein>
<feature type="chain" id="PRO_5038180622" description="Thiol:disulfide interchange protein DsbD" evidence="18">
    <location>
        <begin position="20"/>
        <end position="602"/>
    </location>
</feature>
<feature type="transmembrane region" description="Helical" evidence="18">
    <location>
        <begin position="377"/>
        <end position="398"/>
    </location>
</feature>
<dbReference type="InterPro" id="IPR035671">
    <property type="entry name" value="DsbD_gamma"/>
</dbReference>
<dbReference type="PANTHER" id="PTHR32234:SF0">
    <property type="entry name" value="THIOL:DISULFIDE INTERCHANGE PROTEIN DSBD"/>
    <property type="match status" value="1"/>
</dbReference>
<keyword evidence="14 18" id="KW-1015">Disulfide bond</keyword>
<feature type="disulfide bond" description="Redox-active" evidence="18">
    <location>
        <begin position="141"/>
        <end position="147"/>
    </location>
</feature>
<dbReference type="Gene3D" id="3.40.30.10">
    <property type="entry name" value="Glutaredoxin"/>
    <property type="match status" value="1"/>
</dbReference>
<feature type="transmembrane region" description="Helical" evidence="18">
    <location>
        <begin position="227"/>
        <end position="252"/>
    </location>
</feature>
<comment type="catalytic activity">
    <reaction evidence="16 18">
        <text>[protein]-dithiol + NAD(+) = [protein]-disulfide + NADH + H(+)</text>
        <dbReference type="Rhea" id="RHEA:18749"/>
        <dbReference type="Rhea" id="RHEA-COMP:10593"/>
        <dbReference type="Rhea" id="RHEA-COMP:10594"/>
        <dbReference type="ChEBI" id="CHEBI:15378"/>
        <dbReference type="ChEBI" id="CHEBI:29950"/>
        <dbReference type="ChEBI" id="CHEBI:50058"/>
        <dbReference type="ChEBI" id="CHEBI:57540"/>
        <dbReference type="ChEBI" id="CHEBI:57945"/>
        <dbReference type="EC" id="1.8.1.8"/>
    </reaction>
</comment>
<proteinExistence type="inferred from homology"/>
<feature type="disulfide bond" description="Redox-active" evidence="18">
    <location>
        <begin position="517"/>
        <end position="520"/>
    </location>
</feature>
<keyword evidence="3 18" id="KW-0813">Transport</keyword>
<dbReference type="RefSeq" id="WP_201090817.1">
    <property type="nucleotide sequence ID" value="NZ_CP067393.1"/>
</dbReference>
<comment type="similarity">
    <text evidence="2 18">Belongs to the thioredoxin family. DsbD subfamily.</text>
</comment>
<comment type="function">
    <text evidence="18">Required to facilitate the formation of correct disulfide bonds in some periplasmic proteins and for the assembly of the periplasmic c-type cytochromes. Acts by transferring electrons from cytoplasmic thioredoxin to the periplasm. This transfer involves a cascade of disulfide bond formation and reduction steps.</text>
</comment>
<feature type="transmembrane region" description="Helical" evidence="18">
    <location>
        <begin position="437"/>
        <end position="457"/>
    </location>
</feature>
<evidence type="ECO:0000256" key="14">
    <source>
        <dbReference type="ARBA" id="ARBA00023157"/>
    </source>
</evidence>
<keyword evidence="11 18" id="KW-0560">Oxidoreductase</keyword>
<dbReference type="PANTHER" id="PTHR32234">
    <property type="entry name" value="THIOL:DISULFIDE INTERCHANGE PROTEIN DSBD"/>
    <property type="match status" value="1"/>
</dbReference>
<dbReference type="InterPro" id="IPR036249">
    <property type="entry name" value="Thioredoxin-like_sf"/>
</dbReference>
<evidence type="ECO:0000256" key="1">
    <source>
        <dbReference type="ARBA" id="ARBA00004429"/>
    </source>
</evidence>
<dbReference type="Pfam" id="PF02683">
    <property type="entry name" value="DsbD_TM"/>
    <property type="match status" value="1"/>
</dbReference>
<dbReference type="InterPro" id="IPR013766">
    <property type="entry name" value="Thioredoxin_domain"/>
</dbReference>
<feature type="transmembrane region" description="Helical" evidence="18">
    <location>
        <begin position="264"/>
        <end position="286"/>
    </location>
</feature>
<dbReference type="GO" id="GO:0009055">
    <property type="term" value="F:electron transfer activity"/>
    <property type="evidence" value="ECO:0007669"/>
    <property type="project" value="UniProtKB-UniRule"/>
</dbReference>
<evidence type="ECO:0000256" key="6">
    <source>
        <dbReference type="ARBA" id="ARBA00022692"/>
    </source>
</evidence>
<evidence type="ECO:0000256" key="4">
    <source>
        <dbReference type="ARBA" id="ARBA00022475"/>
    </source>
</evidence>
<comment type="catalytic activity">
    <reaction evidence="17 18">
        <text>[protein]-dithiol + NADP(+) = [protein]-disulfide + NADPH + H(+)</text>
        <dbReference type="Rhea" id="RHEA:18753"/>
        <dbReference type="Rhea" id="RHEA-COMP:10593"/>
        <dbReference type="Rhea" id="RHEA-COMP:10594"/>
        <dbReference type="ChEBI" id="CHEBI:15378"/>
        <dbReference type="ChEBI" id="CHEBI:29950"/>
        <dbReference type="ChEBI" id="CHEBI:50058"/>
        <dbReference type="ChEBI" id="CHEBI:57783"/>
        <dbReference type="ChEBI" id="CHEBI:58349"/>
        <dbReference type="EC" id="1.8.1.8"/>
    </reaction>
</comment>
<keyword evidence="9 18" id="KW-0249">Electron transport</keyword>
<dbReference type="GO" id="GO:0045454">
    <property type="term" value="P:cell redox homeostasis"/>
    <property type="evidence" value="ECO:0007669"/>
    <property type="project" value="TreeGrafter"/>
</dbReference>
<dbReference type="InterPro" id="IPR028250">
    <property type="entry name" value="DsbDN"/>
</dbReference>
<evidence type="ECO:0000256" key="5">
    <source>
        <dbReference type="ARBA" id="ARBA00022519"/>
    </source>
</evidence>
<keyword evidence="15 18" id="KW-0676">Redox-active center</keyword>
<organism evidence="20 21">
    <name type="scientific">Entomomonas asaccharolytica</name>
    <dbReference type="NCBI Taxonomy" id="2785331"/>
    <lineage>
        <taxon>Bacteria</taxon>
        <taxon>Pseudomonadati</taxon>
        <taxon>Pseudomonadota</taxon>
        <taxon>Gammaproteobacteria</taxon>
        <taxon>Pseudomonadales</taxon>
        <taxon>Pseudomonadaceae</taxon>
        <taxon>Entomomonas</taxon>
    </lineage>
</organism>
<dbReference type="SUPFAM" id="SSF74863">
    <property type="entry name" value="Thiol:disulfide interchange protein DsbD, N-terminal domain (DsbD-alpha)"/>
    <property type="match status" value="1"/>
</dbReference>
<evidence type="ECO:0000256" key="3">
    <source>
        <dbReference type="ARBA" id="ARBA00022448"/>
    </source>
</evidence>
<dbReference type="GO" id="GO:0005886">
    <property type="term" value="C:plasma membrane"/>
    <property type="evidence" value="ECO:0007669"/>
    <property type="project" value="UniProtKB-SubCell"/>
</dbReference>
<keyword evidence="12 18" id="KW-0520">NAD</keyword>
<feature type="transmembrane region" description="Helical" evidence="18">
    <location>
        <begin position="404"/>
        <end position="425"/>
    </location>
</feature>
<dbReference type="InterPro" id="IPR003834">
    <property type="entry name" value="Cyt_c_assmbl_TM_dom"/>
</dbReference>
<keyword evidence="4 18" id="KW-1003">Cell membrane</keyword>
<keyword evidence="6 18" id="KW-0812">Transmembrane</keyword>
<evidence type="ECO:0000313" key="20">
    <source>
        <dbReference type="EMBL" id="QQP84885.1"/>
    </source>
</evidence>
<keyword evidence="8 18" id="KW-0201">Cytochrome c-type biogenesis</keyword>
<keyword evidence="21" id="KW-1185">Reference proteome</keyword>
<dbReference type="InterPro" id="IPR036929">
    <property type="entry name" value="DsbDN_sf"/>
</dbReference>
<dbReference type="AlphaFoldDB" id="A0A974NDP6"/>
<dbReference type="Pfam" id="PF11412">
    <property type="entry name" value="DsbD_N"/>
    <property type="match status" value="1"/>
</dbReference>
<feature type="transmembrane region" description="Helical" evidence="18">
    <location>
        <begin position="182"/>
        <end position="215"/>
    </location>
</feature>
<feature type="domain" description="Thioredoxin" evidence="19">
    <location>
        <begin position="468"/>
        <end position="602"/>
    </location>
</feature>
<evidence type="ECO:0000256" key="12">
    <source>
        <dbReference type="ARBA" id="ARBA00023027"/>
    </source>
</evidence>
<dbReference type="GO" id="GO:0047134">
    <property type="term" value="F:protein-disulfide reductase [NAD(P)H] activity"/>
    <property type="evidence" value="ECO:0007669"/>
    <property type="project" value="UniProtKB-UniRule"/>
</dbReference>